<dbReference type="Pfam" id="PF13174">
    <property type="entry name" value="TPR_6"/>
    <property type="match status" value="2"/>
</dbReference>
<keyword evidence="2 3" id="KW-0802">TPR repeat</keyword>
<dbReference type="OrthoDB" id="8292at2"/>
<protein>
    <submittedName>
        <fullName evidence="4">Tetratricopeptide repeat protein</fullName>
    </submittedName>
</protein>
<dbReference type="PANTHER" id="PTHR44186">
    <property type="match status" value="1"/>
</dbReference>
<organism evidence="4 5">
    <name type="scientific">Hydrogenothermus marinus</name>
    <dbReference type="NCBI Taxonomy" id="133270"/>
    <lineage>
        <taxon>Bacteria</taxon>
        <taxon>Pseudomonadati</taxon>
        <taxon>Aquificota</taxon>
        <taxon>Aquificia</taxon>
        <taxon>Aquificales</taxon>
        <taxon>Hydrogenothermaceae</taxon>
        <taxon>Hydrogenothermus</taxon>
    </lineage>
</organism>
<keyword evidence="1" id="KW-0677">Repeat</keyword>
<dbReference type="SUPFAM" id="SSF48452">
    <property type="entry name" value="TPR-like"/>
    <property type="match status" value="4"/>
</dbReference>
<dbReference type="InterPro" id="IPR019734">
    <property type="entry name" value="TPR_rpt"/>
</dbReference>
<evidence type="ECO:0000256" key="3">
    <source>
        <dbReference type="PROSITE-ProRule" id="PRU00339"/>
    </source>
</evidence>
<evidence type="ECO:0000256" key="1">
    <source>
        <dbReference type="ARBA" id="ARBA00022737"/>
    </source>
</evidence>
<accession>A0A3M0C2V4</accession>
<reference evidence="4 5" key="1">
    <citation type="submission" date="2018-10" db="EMBL/GenBank/DDBJ databases">
        <title>Genomic Encyclopedia of Archaeal and Bacterial Type Strains, Phase II (KMG-II): from individual species to whole genera.</title>
        <authorList>
            <person name="Goeker M."/>
        </authorList>
    </citation>
    <scope>NUCLEOTIDE SEQUENCE [LARGE SCALE GENOMIC DNA]</scope>
    <source>
        <strain evidence="4 5">VM1</strain>
    </source>
</reference>
<evidence type="ECO:0000256" key="2">
    <source>
        <dbReference type="ARBA" id="ARBA00022803"/>
    </source>
</evidence>
<gene>
    <name evidence="4" type="ORF">CLV39_0940</name>
</gene>
<dbReference type="RefSeq" id="WP_121923066.1">
    <property type="nucleotide sequence ID" value="NZ_REFO01000011.1"/>
</dbReference>
<feature type="repeat" description="TPR" evidence="3">
    <location>
        <begin position="834"/>
        <end position="867"/>
    </location>
</feature>
<dbReference type="SMART" id="SM00028">
    <property type="entry name" value="TPR"/>
    <property type="match status" value="8"/>
</dbReference>
<dbReference type="EMBL" id="REFO01000011">
    <property type="protein sequence ID" value="RMA97282.1"/>
    <property type="molecule type" value="Genomic_DNA"/>
</dbReference>
<name>A0A3M0C2V4_9AQUI</name>
<dbReference type="InterPro" id="IPR011990">
    <property type="entry name" value="TPR-like_helical_dom_sf"/>
</dbReference>
<sequence length="920" mass="108294">MKFLYKVVLVLLTLNIAFADLKLPEVVFPLEIIAEKQEKKEKLQPPKYLPIDENINLDLFINIPLAYPVNLKPVLGELEKPKTFFGFPKDKALVSDIIDNFETGRFLIAYSQIEEFLKKYKKSKYLPVVYYLAGLVNFQLENIEESARYFEKACNFDFYLKDKSCISASAIYLELGNLEKAEKLLNKAKNLSEKEFLSEVIKALKYNEDIYISEEECQKLDIGFVDYCKYVSLYSLYKQNPEKFIEESKKLEKSPYIKYIKLLEGFSYLELDNIGSAEATFENFLDTYGKADNLSVYAIYGYLVSKIKEGNSSYVLDQIGSMEIRDKNLAQRLYILLGIDAFKENKFLDSLAFFQRALSISSENKEMLKKLIAISAYNLGYYQYAYNIFKTINEPKYYLYTAYTLFNLQNYTEAKYYLMKAYKKAEDKNIKYLALKYLADIYYFSKEDKKFIKVLEKLKNYDPDYVSNLLGWYFFRKKEYKKAYKAFKDPYMKAVSAFNFGNIKKAMEIVKNNTDRKSKFLMAYIYLKELKLDKARKILKELSKGNDEIAKQAGYLYAYSFFSNGEYEKSAEEFKKYYEKYKDTYLGKRALLRMADSLYNIGKIEEAKKIYSDFIKRYAGTKEAIDAAYLLTILETKENSADIEKQLLDFINKYPDYPEVNLLKLQLADVYFRKNKVKKAISILEELVSKNIPESEQALYKLGYYYYSLKDYEKAKDIFIKYILKYPQGRFSIPIKQLLADIYEKNEEYEKAIKLYKQLPQTDETKYKLALLYFKAKDYFNAKKLFEDLYNRYPKYKNEIAYYLGKIALKNENFELAKNYFKEAIKGSDYMKVAESYYLLGNIYEKLNDLDKALNSYINIIYLYSQAKDLVVKARIRSALILDKQGKRIEAACMLKPIKNMENLGKNVIKLINNLPECIK</sequence>
<dbReference type="Proteomes" id="UP000280842">
    <property type="component" value="Unassembled WGS sequence"/>
</dbReference>
<evidence type="ECO:0000313" key="5">
    <source>
        <dbReference type="Proteomes" id="UP000280842"/>
    </source>
</evidence>
<feature type="repeat" description="TPR" evidence="3">
    <location>
        <begin position="696"/>
        <end position="729"/>
    </location>
</feature>
<keyword evidence="5" id="KW-1185">Reference proteome</keyword>
<dbReference type="PROSITE" id="PS50005">
    <property type="entry name" value="TPR"/>
    <property type="match status" value="3"/>
</dbReference>
<dbReference type="PANTHER" id="PTHR44186:SF1">
    <property type="entry name" value="BARDET-BIEDL SYNDROME 4 PROTEIN"/>
    <property type="match status" value="1"/>
</dbReference>
<comment type="caution">
    <text evidence="4">The sequence shown here is derived from an EMBL/GenBank/DDBJ whole genome shotgun (WGS) entry which is preliminary data.</text>
</comment>
<proteinExistence type="predicted"/>
<dbReference type="Pfam" id="PF13181">
    <property type="entry name" value="TPR_8"/>
    <property type="match status" value="2"/>
</dbReference>
<evidence type="ECO:0000313" key="4">
    <source>
        <dbReference type="EMBL" id="RMA97282.1"/>
    </source>
</evidence>
<dbReference type="Pfam" id="PF13176">
    <property type="entry name" value="TPR_7"/>
    <property type="match status" value="1"/>
</dbReference>
<dbReference type="Gene3D" id="1.25.40.10">
    <property type="entry name" value="Tetratricopeptide repeat domain"/>
    <property type="match status" value="6"/>
</dbReference>
<dbReference type="Pfam" id="PF13432">
    <property type="entry name" value="TPR_16"/>
    <property type="match status" value="3"/>
</dbReference>
<feature type="repeat" description="TPR" evidence="3">
    <location>
        <begin position="331"/>
        <end position="364"/>
    </location>
</feature>
<dbReference type="AlphaFoldDB" id="A0A3M0C2V4"/>